<dbReference type="PANTHER" id="PTHR36438">
    <property type="entry name" value="IRON-SULFUR CLUSTER REPAIR PROTEIN YTFE"/>
    <property type="match status" value="1"/>
</dbReference>
<dbReference type="RefSeq" id="WP_127037498.1">
    <property type="nucleotide sequence ID" value="NZ_JAABOK010000003.1"/>
</dbReference>
<keyword evidence="3" id="KW-1185">Reference proteome</keyword>
<comment type="caution">
    <text evidence="2">The sequence shown here is derived from an EMBL/GenBank/DDBJ whole genome shotgun (WGS) entry which is preliminary data.</text>
</comment>
<reference evidence="2" key="1">
    <citation type="submission" date="2020-05" db="EMBL/GenBank/DDBJ databases">
        <title>Chitinophaga laudate sp. nov., isolated from a tropical peat swamp.</title>
        <authorList>
            <person name="Goh C.B.S."/>
            <person name="Lee M.S."/>
            <person name="Parimannan S."/>
            <person name="Pasbakhsh P."/>
            <person name="Yule C.M."/>
            <person name="Rajandas H."/>
            <person name="Loke S."/>
            <person name="Croft L."/>
            <person name="Tan J.B.L."/>
        </authorList>
    </citation>
    <scope>NUCLEOTIDE SEQUENCE</scope>
    <source>
        <strain evidence="2">Mgbs1</strain>
    </source>
</reference>
<dbReference type="PANTHER" id="PTHR36438:SF1">
    <property type="entry name" value="IRON-SULFUR CLUSTER REPAIR PROTEIN YTFE"/>
    <property type="match status" value="1"/>
</dbReference>
<evidence type="ECO:0000256" key="1">
    <source>
        <dbReference type="ARBA" id="ARBA00004496"/>
    </source>
</evidence>
<protein>
    <submittedName>
        <fullName evidence="2">Uncharacterized protein</fullName>
    </submittedName>
</protein>
<accession>A0A3S1CT22</accession>
<evidence type="ECO:0000313" key="2">
    <source>
        <dbReference type="EMBL" id="NSL89376.1"/>
    </source>
</evidence>
<dbReference type="OrthoDB" id="679106at2"/>
<dbReference type="Proteomes" id="UP000281028">
    <property type="component" value="Unassembled WGS sequence"/>
</dbReference>
<gene>
    <name evidence="2" type="ORF">ECE50_021220</name>
</gene>
<comment type="subcellular location">
    <subcellularLocation>
        <location evidence="1">Cytoplasm</location>
    </subcellularLocation>
</comment>
<proteinExistence type="predicted"/>
<dbReference type="InterPro" id="IPR019903">
    <property type="entry name" value="RIC_family"/>
</dbReference>
<dbReference type="GO" id="GO:0005737">
    <property type="term" value="C:cytoplasm"/>
    <property type="evidence" value="ECO:0007669"/>
    <property type="project" value="UniProtKB-SubCell"/>
</dbReference>
<name>A0A3S1CT22_9BACT</name>
<dbReference type="EMBL" id="RIAR02000001">
    <property type="protein sequence ID" value="NSL89376.1"/>
    <property type="molecule type" value="Genomic_DNA"/>
</dbReference>
<sequence length="184" mass="21077">MYPFAIINFHELSPAALCDVVVNKFHQPIENIADQVMAWFNLEKQEDVTVPAAADLQQLLFSSIQAECTLIIRKENSVLFPVIRNAAVHNNGKKALQPAAYESIRQSFQKILLLLQKLRQVTGNYLVQPQWSSGYKICVSDMYSLEQLLYQWLYIEQNILYPAVLPPNTIIIRQEELINTVSID</sequence>
<dbReference type="AlphaFoldDB" id="A0A3S1CT22"/>
<evidence type="ECO:0000313" key="3">
    <source>
        <dbReference type="Proteomes" id="UP000281028"/>
    </source>
</evidence>
<organism evidence="2 3">
    <name type="scientific">Chitinophaga solisilvae</name>
    <dbReference type="NCBI Taxonomy" id="1233460"/>
    <lineage>
        <taxon>Bacteria</taxon>
        <taxon>Pseudomonadati</taxon>
        <taxon>Bacteroidota</taxon>
        <taxon>Chitinophagia</taxon>
        <taxon>Chitinophagales</taxon>
        <taxon>Chitinophagaceae</taxon>
        <taxon>Chitinophaga</taxon>
    </lineage>
</organism>